<comment type="function">
    <text evidence="1">Is involved in generating a small heat-stable compound (Nod), an acylated oligomer of N-acetylglucosamine, that stimulates mitosis in various plant protoplasts.</text>
</comment>
<reference evidence="9" key="1">
    <citation type="submission" date="2017-05" db="EMBL/GenBank/DDBJ databases">
        <authorList>
            <person name="Lin X."/>
        </authorList>
    </citation>
    <scope>NUCLEOTIDE SEQUENCE [LARGE SCALE GENOMIC DNA]</scope>
    <source>
        <strain evidence="9">JLT2012</strain>
    </source>
</reference>
<dbReference type="PROSITE" id="PS51677">
    <property type="entry name" value="NODB"/>
    <property type="match status" value="1"/>
</dbReference>
<gene>
    <name evidence="8" type="ORF">B5C34_00925</name>
</gene>
<dbReference type="AlphaFoldDB" id="A0A219B1E9"/>
<dbReference type="InterPro" id="IPR011330">
    <property type="entry name" value="Glyco_hydro/deAcase_b/a-brl"/>
</dbReference>
<evidence type="ECO:0000313" key="9">
    <source>
        <dbReference type="Proteomes" id="UP000198462"/>
    </source>
</evidence>
<accession>A0A219B1E9</accession>
<evidence type="ECO:0000256" key="6">
    <source>
        <dbReference type="ARBA" id="ARBA00032976"/>
    </source>
</evidence>
<evidence type="ECO:0000256" key="3">
    <source>
        <dbReference type="ARBA" id="ARBA00010973"/>
    </source>
</evidence>
<dbReference type="GO" id="GO:0016810">
    <property type="term" value="F:hydrolase activity, acting on carbon-nitrogen (but not peptide) bonds"/>
    <property type="evidence" value="ECO:0007669"/>
    <property type="project" value="InterPro"/>
</dbReference>
<evidence type="ECO:0000256" key="4">
    <source>
        <dbReference type="ARBA" id="ARBA00020071"/>
    </source>
</evidence>
<dbReference type="GO" id="GO:0005576">
    <property type="term" value="C:extracellular region"/>
    <property type="evidence" value="ECO:0007669"/>
    <property type="project" value="UniProtKB-SubCell"/>
</dbReference>
<dbReference type="Gene3D" id="3.20.20.370">
    <property type="entry name" value="Glycoside hydrolase/deacetylase"/>
    <property type="match status" value="1"/>
</dbReference>
<evidence type="ECO:0000313" key="8">
    <source>
        <dbReference type="EMBL" id="OWV32150.1"/>
    </source>
</evidence>
<dbReference type="OrthoDB" id="9782872at2"/>
<dbReference type="InterPro" id="IPR051398">
    <property type="entry name" value="Polysacch_Deacetylase"/>
</dbReference>
<dbReference type="EMBL" id="NFZT01000001">
    <property type="protein sequence ID" value="OWV32150.1"/>
    <property type="molecule type" value="Genomic_DNA"/>
</dbReference>
<dbReference type="GO" id="GO:0005975">
    <property type="term" value="P:carbohydrate metabolic process"/>
    <property type="evidence" value="ECO:0007669"/>
    <property type="project" value="InterPro"/>
</dbReference>
<proteinExistence type="inferred from homology"/>
<protein>
    <recommendedName>
        <fullName evidence="4">Chitooligosaccharide deacetylase</fullName>
    </recommendedName>
    <alternativeName>
        <fullName evidence="6">Nodulation protein B</fullName>
    </alternativeName>
</protein>
<sequence>MKQLLFNLGRAAGVYALTNRLTRRSLRVLCYHGLWVTPGYEFGDRLFIPPRLFDRRMKRLSASGRPVLPLGEALARLQDGSLPSGAAAITIDDGWAATPIMADTLARYGLPATLYMTTWYMERQAPIPNKTLEFLTSAAATAVEPPSDLNSRSAEEQERALLAYSEAVGVPLDWYHRRQFHLMTPAELEEVRAKGLDIQLHTHRHKLGEDVVTELADNRDALVRAGVPGNSLSHFCFPSGILREDVRGALEKFGVVSATTCESGLTTPETDPYNIPRFLDGRSVSDAEFDGFLSGFVPLMDDARARLRG</sequence>
<dbReference type="Pfam" id="PF01522">
    <property type="entry name" value="Polysacc_deac_1"/>
    <property type="match status" value="1"/>
</dbReference>
<dbReference type="PANTHER" id="PTHR34216:SF3">
    <property type="entry name" value="POLY-BETA-1,6-N-ACETYL-D-GLUCOSAMINE N-DEACETYLASE"/>
    <property type="match status" value="1"/>
</dbReference>
<comment type="caution">
    <text evidence="8">The sequence shown here is derived from an EMBL/GenBank/DDBJ whole genome shotgun (WGS) entry which is preliminary data.</text>
</comment>
<evidence type="ECO:0000259" key="7">
    <source>
        <dbReference type="PROSITE" id="PS51677"/>
    </source>
</evidence>
<keyword evidence="5" id="KW-0732">Signal</keyword>
<comment type="similarity">
    <text evidence="3">Belongs to the polysaccharide deacetylase family.</text>
</comment>
<dbReference type="PANTHER" id="PTHR34216">
    <property type="match status" value="1"/>
</dbReference>
<dbReference type="RefSeq" id="WP_088710949.1">
    <property type="nucleotide sequence ID" value="NZ_NFZT01000001.1"/>
</dbReference>
<evidence type="ECO:0000256" key="5">
    <source>
        <dbReference type="ARBA" id="ARBA00022729"/>
    </source>
</evidence>
<keyword evidence="9" id="KW-1185">Reference proteome</keyword>
<dbReference type="SUPFAM" id="SSF88713">
    <property type="entry name" value="Glycoside hydrolase/deacetylase"/>
    <property type="match status" value="1"/>
</dbReference>
<name>A0A219B1E9_9SPHN</name>
<comment type="subcellular location">
    <subcellularLocation>
        <location evidence="2">Secreted</location>
    </subcellularLocation>
</comment>
<evidence type="ECO:0000256" key="1">
    <source>
        <dbReference type="ARBA" id="ARBA00003236"/>
    </source>
</evidence>
<feature type="domain" description="NodB homology" evidence="7">
    <location>
        <begin position="85"/>
        <end position="309"/>
    </location>
</feature>
<dbReference type="Proteomes" id="UP000198462">
    <property type="component" value="Unassembled WGS sequence"/>
</dbReference>
<organism evidence="8 9">
    <name type="scientific">Pacificimonas flava</name>
    <dbReference type="NCBI Taxonomy" id="1234595"/>
    <lineage>
        <taxon>Bacteria</taxon>
        <taxon>Pseudomonadati</taxon>
        <taxon>Pseudomonadota</taxon>
        <taxon>Alphaproteobacteria</taxon>
        <taxon>Sphingomonadales</taxon>
        <taxon>Sphingosinicellaceae</taxon>
        <taxon>Pacificimonas</taxon>
    </lineage>
</organism>
<evidence type="ECO:0000256" key="2">
    <source>
        <dbReference type="ARBA" id="ARBA00004613"/>
    </source>
</evidence>
<dbReference type="InterPro" id="IPR002509">
    <property type="entry name" value="NODB_dom"/>
</dbReference>